<dbReference type="EMBL" id="NMUH01001427">
    <property type="protein sequence ID" value="MQL92241.1"/>
    <property type="molecule type" value="Genomic_DNA"/>
</dbReference>
<comment type="caution">
    <text evidence="1">The sequence shown here is derived from an EMBL/GenBank/DDBJ whole genome shotgun (WGS) entry which is preliminary data.</text>
</comment>
<accession>A0A843V7E0</accession>
<dbReference type="Proteomes" id="UP000652761">
    <property type="component" value="Unassembled WGS sequence"/>
</dbReference>
<reference evidence="1" key="1">
    <citation type="submission" date="2017-07" db="EMBL/GenBank/DDBJ databases">
        <title>Taro Niue Genome Assembly and Annotation.</title>
        <authorList>
            <person name="Atibalentja N."/>
            <person name="Keating K."/>
            <person name="Fields C.J."/>
        </authorList>
    </citation>
    <scope>NUCLEOTIDE SEQUENCE</scope>
    <source>
        <strain evidence="1">Niue_2</strain>
        <tissue evidence="1">Leaf</tissue>
    </source>
</reference>
<evidence type="ECO:0000313" key="2">
    <source>
        <dbReference type="Proteomes" id="UP000652761"/>
    </source>
</evidence>
<keyword evidence="2" id="KW-1185">Reference proteome</keyword>
<protein>
    <submittedName>
        <fullName evidence="1">Uncharacterized protein</fullName>
    </submittedName>
</protein>
<evidence type="ECO:0000313" key="1">
    <source>
        <dbReference type="EMBL" id="MQL92241.1"/>
    </source>
</evidence>
<dbReference type="AlphaFoldDB" id="A0A843V7E0"/>
<sequence>MRGIMNVIIRLARTMNERLDAVTEVETRVEGEIPEFHPDDRLVQACAEDVELEEHVPEYASVPESGQSVRPGFPAFRPVSWMTGH</sequence>
<name>A0A843V7E0_COLES</name>
<organism evidence="1 2">
    <name type="scientific">Colocasia esculenta</name>
    <name type="common">Wild taro</name>
    <name type="synonym">Arum esculentum</name>
    <dbReference type="NCBI Taxonomy" id="4460"/>
    <lineage>
        <taxon>Eukaryota</taxon>
        <taxon>Viridiplantae</taxon>
        <taxon>Streptophyta</taxon>
        <taxon>Embryophyta</taxon>
        <taxon>Tracheophyta</taxon>
        <taxon>Spermatophyta</taxon>
        <taxon>Magnoliopsida</taxon>
        <taxon>Liliopsida</taxon>
        <taxon>Araceae</taxon>
        <taxon>Aroideae</taxon>
        <taxon>Colocasieae</taxon>
        <taxon>Colocasia</taxon>
    </lineage>
</organism>
<gene>
    <name evidence="1" type="ORF">Taro_024864</name>
</gene>
<proteinExistence type="predicted"/>